<dbReference type="Proteomes" id="UP000762676">
    <property type="component" value="Unassembled WGS sequence"/>
</dbReference>
<dbReference type="PANTHER" id="PTHR24243">
    <property type="entry name" value="G-PROTEIN COUPLED RECEPTOR"/>
    <property type="match status" value="1"/>
</dbReference>
<evidence type="ECO:0000256" key="4">
    <source>
        <dbReference type="ARBA" id="ARBA00023040"/>
    </source>
</evidence>
<keyword evidence="5 9" id="KW-0472">Membrane</keyword>
<keyword evidence="12" id="KW-1185">Reference proteome</keyword>
<dbReference type="Gene3D" id="1.20.1070.10">
    <property type="entry name" value="Rhodopsin 7-helix transmembrane proteins"/>
    <property type="match status" value="1"/>
</dbReference>
<name>A0AAV4JL19_9GAST</name>
<dbReference type="PANTHER" id="PTHR24243:SF224">
    <property type="entry name" value="G-PROTEIN COUPLED RECEPTOR 19-RELATED"/>
    <property type="match status" value="1"/>
</dbReference>
<evidence type="ECO:0000256" key="1">
    <source>
        <dbReference type="ARBA" id="ARBA00004141"/>
    </source>
</evidence>
<evidence type="ECO:0000313" key="12">
    <source>
        <dbReference type="Proteomes" id="UP000762676"/>
    </source>
</evidence>
<protein>
    <submittedName>
        <fullName evidence="11">Neuropeptide FF receptor 1</fullName>
    </submittedName>
</protein>
<feature type="transmembrane region" description="Helical" evidence="9">
    <location>
        <begin position="301"/>
        <end position="324"/>
    </location>
</feature>
<evidence type="ECO:0000313" key="11">
    <source>
        <dbReference type="EMBL" id="GFS22794.1"/>
    </source>
</evidence>
<feature type="transmembrane region" description="Helical" evidence="9">
    <location>
        <begin position="262"/>
        <end position="281"/>
    </location>
</feature>
<keyword evidence="2 9" id="KW-0812">Transmembrane</keyword>
<reference evidence="11 12" key="1">
    <citation type="journal article" date="2021" name="Elife">
        <title>Chloroplast acquisition without the gene transfer in kleptoplastic sea slugs, Plakobranchus ocellatus.</title>
        <authorList>
            <person name="Maeda T."/>
            <person name="Takahashi S."/>
            <person name="Yoshida T."/>
            <person name="Shimamura S."/>
            <person name="Takaki Y."/>
            <person name="Nagai Y."/>
            <person name="Toyoda A."/>
            <person name="Suzuki Y."/>
            <person name="Arimoto A."/>
            <person name="Ishii H."/>
            <person name="Satoh N."/>
            <person name="Nishiyama T."/>
            <person name="Hasebe M."/>
            <person name="Maruyama T."/>
            <person name="Minagawa J."/>
            <person name="Obokata J."/>
            <person name="Shigenobu S."/>
        </authorList>
    </citation>
    <scope>NUCLEOTIDE SEQUENCE [LARGE SCALE GENOMIC DNA]</scope>
</reference>
<accession>A0AAV4JL19</accession>
<evidence type="ECO:0000256" key="3">
    <source>
        <dbReference type="ARBA" id="ARBA00022989"/>
    </source>
</evidence>
<sequence>MTYMYLRVACALWESCKLASNDIRMKTVVAQQPSSCARHRGPLCCGNNGDIDSSRQQRISYSPKVNEQYVGQELVPIGESAWARNSQCGLPQSRAFSTKSQSEKFHIAVLLCTARKKNRKSGAGSSICNSPGTPIDTKVLREGSEQKLLDAAVLNSSLVTRESSPPSATRSPHQKGRSTQTPSFNHYCSNNNHNLYFWPLSRPRNASMSCELTAEGSSETASTEEYDMQIPKAQCGKHSIPRRVRVQYRVNSQRVLHSRKRVIRLLVVVLLTFAICVLPFHLKLVLMFWNIYPTPTSRMDILSPLAFVLLYMNSALNPILFWVFSDSFRRSLRDSFRRGCCKR</sequence>
<proteinExistence type="predicted"/>
<keyword evidence="4" id="KW-0297">G-protein coupled receptor</keyword>
<feature type="domain" description="G-protein coupled receptors family 1 profile" evidence="10">
    <location>
        <begin position="240"/>
        <end position="321"/>
    </location>
</feature>
<evidence type="ECO:0000256" key="6">
    <source>
        <dbReference type="ARBA" id="ARBA00023170"/>
    </source>
</evidence>
<evidence type="ECO:0000256" key="5">
    <source>
        <dbReference type="ARBA" id="ARBA00023136"/>
    </source>
</evidence>
<comment type="caution">
    <text evidence="11">The sequence shown here is derived from an EMBL/GenBank/DDBJ whole genome shotgun (WGS) entry which is preliminary data.</text>
</comment>
<keyword evidence="6 11" id="KW-0675">Receptor</keyword>
<organism evidence="11 12">
    <name type="scientific">Elysia marginata</name>
    <dbReference type="NCBI Taxonomy" id="1093978"/>
    <lineage>
        <taxon>Eukaryota</taxon>
        <taxon>Metazoa</taxon>
        <taxon>Spiralia</taxon>
        <taxon>Lophotrochozoa</taxon>
        <taxon>Mollusca</taxon>
        <taxon>Gastropoda</taxon>
        <taxon>Heterobranchia</taxon>
        <taxon>Euthyneura</taxon>
        <taxon>Panpulmonata</taxon>
        <taxon>Sacoglossa</taxon>
        <taxon>Placobranchoidea</taxon>
        <taxon>Plakobranchidae</taxon>
        <taxon>Elysia</taxon>
    </lineage>
</organism>
<dbReference type="PROSITE" id="PS50262">
    <property type="entry name" value="G_PROTEIN_RECEP_F1_2"/>
    <property type="match status" value="1"/>
</dbReference>
<keyword evidence="3 9" id="KW-1133">Transmembrane helix</keyword>
<comment type="subcellular location">
    <subcellularLocation>
        <location evidence="1">Membrane</location>
        <topology evidence="1">Multi-pass membrane protein</topology>
    </subcellularLocation>
</comment>
<dbReference type="GO" id="GO:0005886">
    <property type="term" value="C:plasma membrane"/>
    <property type="evidence" value="ECO:0007669"/>
    <property type="project" value="TreeGrafter"/>
</dbReference>
<dbReference type="EMBL" id="BMAT01010226">
    <property type="protein sequence ID" value="GFS22794.1"/>
    <property type="molecule type" value="Genomic_DNA"/>
</dbReference>
<dbReference type="InterPro" id="IPR000276">
    <property type="entry name" value="GPCR_Rhodpsn"/>
</dbReference>
<evidence type="ECO:0000256" key="2">
    <source>
        <dbReference type="ARBA" id="ARBA00022692"/>
    </source>
</evidence>
<gene>
    <name evidence="11" type="ORF">ElyMa_005117800</name>
</gene>
<dbReference type="GO" id="GO:0004930">
    <property type="term" value="F:G protein-coupled receptor activity"/>
    <property type="evidence" value="ECO:0007669"/>
    <property type="project" value="UniProtKB-KW"/>
</dbReference>
<evidence type="ECO:0000256" key="9">
    <source>
        <dbReference type="SAM" id="Phobius"/>
    </source>
</evidence>
<evidence type="ECO:0000256" key="8">
    <source>
        <dbReference type="SAM" id="MobiDB-lite"/>
    </source>
</evidence>
<feature type="region of interest" description="Disordered" evidence="8">
    <location>
        <begin position="159"/>
        <end position="184"/>
    </location>
</feature>
<dbReference type="Pfam" id="PF00001">
    <property type="entry name" value="7tm_1"/>
    <property type="match status" value="1"/>
</dbReference>
<dbReference type="InterPro" id="IPR017452">
    <property type="entry name" value="GPCR_Rhodpsn_7TM"/>
</dbReference>
<keyword evidence="7" id="KW-0807">Transducer</keyword>
<dbReference type="AlphaFoldDB" id="A0AAV4JL19"/>
<dbReference type="SUPFAM" id="SSF81321">
    <property type="entry name" value="Family A G protein-coupled receptor-like"/>
    <property type="match status" value="1"/>
</dbReference>
<evidence type="ECO:0000259" key="10">
    <source>
        <dbReference type="PROSITE" id="PS50262"/>
    </source>
</evidence>
<evidence type="ECO:0000256" key="7">
    <source>
        <dbReference type="ARBA" id="ARBA00023224"/>
    </source>
</evidence>
<dbReference type="PRINTS" id="PR00237">
    <property type="entry name" value="GPCRRHODOPSN"/>
</dbReference>